<protein>
    <submittedName>
        <fullName evidence="1">Uncharacterized protein</fullName>
    </submittedName>
</protein>
<organism evidence="1 2">
    <name type="scientific">Peribacillus deserti</name>
    <dbReference type="NCBI Taxonomy" id="673318"/>
    <lineage>
        <taxon>Bacteria</taxon>
        <taxon>Bacillati</taxon>
        <taxon>Bacillota</taxon>
        <taxon>Bacilli</taxon>
        <taxon>Bacillales</taxon>
        <taxon>Bacillaceae</taxon>
        <taxon>Peribacillus</taxon>
    </lineage>
</organism>
<proteinExistence type="predicted"/>
<sequence length="124" mass="14375">MLIQKSLCFYFPEYADAGRASLFNGSVSTNFRQGTMQGSPIFLQETRGKRQTRWIRVYQKRKKQCVSRTVFSIKLGCSFQRIQSKSIRMVYMIPTASSIMCFTFRLKLPIHPSIGFKNLNYLPA</sequence>
<evidence type="ECO:0000313" key="1">
    <source>
        <dbReference type="EMBL" id="PLT31280.1"/>
    </source>
</evidence>
<name>A0A2N5MAB3_9BACI</name>
<accession>A0A2N5MAB3</accession>
<dbReference type="Proteomes" id="UP000234748">
    <property type="component" value="Unassembled WGS sequence"/>
</dbReference>
<evidence type="ECO:0000313" key="2">
    <source>
        <dbReference type="Proteomes" id="UP000234748"/>
    </source>
</evidence>
<gene>
    <name evidence="1" type="ORF">CUU66_03665</name>
</gene>
<comment type="caution">
    <text evidence="1">The sequence shown here is derived from an EMBL/GenBank/DDBJ whole genome shotgun (WGS) entry which is preliminary data.</text>
</comment>
<reference evidence="1 2" key="1">
    <citation type="submission" date="2017-11" db="EMBL/GenBank/DDBJ databases">
        <title>Comparitive Functional Genomics of Dry Heat Resistant strains isolated from the Viking Spacecraft.</title>
        <authorList>
            <person name="Seuylemezian A."/>
            <person name="Cooper K."/>
            <person name="Vaishampayan P."/>
        </authorList>
    </citation>
    <scope>NUCLEOTIDE SEQUENCE [LARGE SCALE GENOMIC DNA]</scope>
    <source>
        <strain evidence="1 2">V1-29</strain>
    </source>
</reference>
<dbReference type="EMBL" id="PGUY01000010">
    <property type="protein sequence ID" value="PLT31280.1"/>
    <property type="molecule type" value="Genomic_DNA"/>
</dbReference>
<keyword evidence="2" id="KW-1185">Reference proteome</keyword>
<dbReference type="AlphaFoldDB" id="A0A2N5MAB3"/>